<dbReference type="SUPFAM" id="SSF47565">
    <property type="entry name" value="Insect pheromone/odorant-binding proteins"/>
    <property type="match status" value="1"/>
</dbReference>
<feature type="chain" id="PRO_5027952748" evidence="1">
    <location>
        <begin position="21"/>
        <end position="139"/>
    </location>
</feature>
<dbReference type="OrthoDB" id="7665616at2759"/>
<keyword evidence="1" id="KW-0732">Signal</keyword>
<dbReference type="InParanoid" id="A0A6P7FWS7"/>
<dbReference type="SMART" id="SM00708">
    <property type="entry name" value="PhBP"/>
    <property type="match status" value="1"/>
</dbReference>
<dbReference type="GO" id="GO:0005549">
    <property type="term" value="F:odorant binding"/>
    <property type="evidence" value="ECO:0007669"/>
    <property type="project" value="InterPro"/>
</dbReference>
<name>A0A6P7FWS7_DIAVI</name>
<dbReference type="KEGG" id="dvv:114334961"/>
<dbReference type="Proteomes" id="UP001652700">
    <property type="component" value="Unplaced"/>
</dbReference>
<accession>A0A6P7FWS7</accession>
<protein>
    <submittedName>
        <fullName evidence="4">Uncharacterized protein LOC114334961</fullName>
    </submittedName>
</protein>
<evidence type="ECO:0000256" key="1">
    <source>
        <dbReference type="SAM" id="SignalP"/>
    </source>
</evidence>
<dbReference type="Pfam" id="PF01395">
    <property type="entry name" value="PBP_GOBP"/>
    <property type="match status" value="1"/>
</dbReference>
<sequence>MFKLVTLFFAVAVAAHCVSAGEVTGELAKLGKVLHVACSSKFGVSEEEIDKLKKAEFDDHSDKQMNYLTCLYDSSGAINADDTLNTAVIEKLAPDAIKSTAPGVYKNCWEKQTETNKVQKRWNFQKCLYNAGSQYHIIL</sequence>
<dbReference type="GeneID" id="114334961"/>
<feature type="signal peptide" evidence="1">
    <location>
        <begin position="1"/>
        <end position="20"/>
    </location>
</feature>
<reference evidence="4" key="1">
    <citation type="submission" date="2025-04" db="UniProtKB">
        <authorList>
            <consortium name="RefSeq"/>
        </authorList>
    </citation>
    <scope>IDENTIFICATION</scope>
    <source>
        <tissue evidence="4">Whole insect</tissue>
    </source>
</reference>
<dbReference type="PANTHER" id="PTHR21364:SF2">
    <property type="entry name" value="GENERAL ODORANT-BINDING PROTEIN 19A"/>
    <property type="match status" value="1"/>
</dbReference>
<evidence type="ECO:0000313" key="2">
    <source>
        <dbReference type="EnsemblMetazoa" id="XP_028140901.1"/>
    </source>
</evidence>
<evidence type="ECO:0000313" key="4">
    <source>
        <dbReference type="RefSeq" id="XP_028140901.1"/>
    </source>
</evidence>
<dbReference type="InterPro" id="IPR006170">
    <property type="entry name" value="PBP/GOBP"/>
</dbReference>
<keyword evidence="3" id="KW-1185">Reference proteome</keyword>
<dbReference type="RefSeq" id="XP_028140901.1">
    <property type="nucleotide sequence ID" value="XM_028285100.1"/>
</dbReference>
<gene>
    <name evidence="4" type="primary">LOC114334961</name>
</gene>
<reference evidence="2" key="2">
    <citation type="submission" date="2025-05" db="UniProtKB">
        <authorList>
            <consortium name="EnsemblMetazoa"/>
        </authorList>
    </citation>
    <scope>IDENTIFICATION</scope>
</reference>
<dbReference type="CDD" id="cd23992">
    <property type="entry name" value="PBP_GOBP"/>
    <property type="match status" value="1"/>
</dbReference>
<proteinExistence type="predicted"/>
<organism evidence="4">
    <name type="scientific">Diabrotica virgifera virgifera</name>
    <name type="common">western corn rootworm</name>
    <dbReference type="NCBI Taxonomy" id="50390"/>
    <lineage>
        <taxon>Eukaryota</taxon>
        <taxon>Metazoa</taxon>
        <taxon>Ecdysozoa</taxon>
        <taxon>Arthropoda</taxon>
        <taxon>Hexapoda</taxon>
        <taxon>Insecta</taxon>
        <taxon>Pterygota</taxon>
        <taxon>Neoptera</taxon>
        <taxon>Endopterygota</taxon>
        <taxon>Coleoptera</taxon>
        <taxon>Polyphaga</taxon>
        <taxon>Cucujiformia</taxon>
        <taxon>Chrysomeloidea</taxon>
        <taxon>Chrysomelidae</taxon>
        <taxon>Galerucinae</taxon>
        <taxon>Diabroticina</taxon>
        <taxon>Diabroticites</taxon>
        <taxon>Diabrotica</taxon>
    </lineage>
</organism>
<dbReference type="PANTHER" id="PTHR21364">
    <property type="entry name" value="GENERAL ODORANT-BINDING PROTEIN 19A"/>
    <property type="match status" value="1"/>
</dbReference>
<evidence type="ECO:0000313" key="3">
    <source>
        <dbReference type="Proteomes" id="UP001652700"/>
    </source>
</evidence>
<dbReference type="InterPro" id="IPR036728">
    <property type="entry name" value="PBP_GOBP_sf"/>
</dbReference>
<dbReference type="EnsemblMetazoa" id="XM_028285100.2">
    <property type="protein sequence ID" value="XP_028140901.1"/>
    <property type="gene ID" value="LOC114334961"/>
</dbReference>
<dbReference type="AlphaFoldDB" id="A0A6P7FWS7"/>
<dbReference type="Gene3D" id="1.10.238.20">
    <property type="entry name" value="Pheromone/general odorant binding protein domain"/>
    <property type="match status" value="1"/>
</dbReference>